<dbReference type="PANTHER" id="PTHR23292:SF14">
    <property type="entry name" value="FI16615P1-RELATED"/>
    <property type="match status" value="1"/>
</dbReference>
<protein>
    <recommendedName>
        <fullName evidence="10">LITAF domain-containing protein</fullName>
    </recommendedName>
</protein>
<keyword evidence="12" id="KW-1185">Reference proteome</keyword>
<evidence type="ECO:0000256" key="7">
    <source>
        <dbReference type="ARBA" id="ARBA00023136"/>
    </source>
</evidence>
<dbReference type="SMART" id="SM00714">
    <property type="entry name" value="LITAF"/>
    <property type="match status" value="1"/>
</dbReference>
<comment type="caution">
    <text evidence="11">The sequence shown here is derived from an EMBL/GenBank/DDBJ whole genome shotgun (WGS) entry which is preliminary data.</text>
</comment>
<evidence type="ECO:0000256" key="5">
    <source>
        <dbReference type="ARBA" id="ARBA00022723"/>
    </source>
</evidence>
<evidence type="ECO:0000313" key="11">
    <source>
        <dbReference type="EMBL" id="CAK1550529.1"/>
    </source>
</evidence>
<evidence type="ECO:0000256" key="4">
    <source>
        <dbReference type="ARBA" id="ARBA00005975"/>
    </source>
</evidence>
<proteinExistence type="inferred from homology"/>
<dbReference type="InterPro" id="IPR037519">
    <property type="entry name" value="LITAF_fam"/>
</dbReference>
<evidence type="ECO:0000313" key="12">
    <source>
        <dbReference type="Proteomes" id="UP001497472"/>
    </source>
</evidence>
<evidence type="ECO:0000256" key="3">
    <source>
        <dbReference type="ARBA" id="ARBA00004630"/>
    </source>
</evidence>
<keyword evidence="9" id="KW-1133">Transmembrane helix</keyword>
<evidence type="ECO:0000256" key="8">
    <source>
        <dbReference type="SAM" id="MobiDB-lite"/>
    </source>
</evidence>
<dbReference type="PANTHER" id="PTHR23292">
    <property type="entry name" value="LIPOPOLYSACCHARIDE-INDUCED TUMOR NECROSIS FACTOR-ALPHA FACTOR"/>
    <property type="match status" value="1"/>
</dbReference>
<feature type="transmembrane region" description="Helical" evidence="9">
    <location>
        <begin position="87"/>
        <end position="110"/>
    </location>
</feature>
<dbReference type="AlphaFoldDB" id="A0AAV1JQN0"/>
<dbReference type="GO" id="GO:0005765">
    <property type="term" value="C:lysosomal membrane"/>
    <property type="evidence" value="ECO:0007669"/>
    <property type="project" value="UniProtKB-SubCell"/>
</dbReference>
<name>A0AAV1JQN0_9NEOP</name>
<feature type="domain" description="LITAF" evidence="10">
    <location>
        <begin position="47"/>
        <end position="132"/>
    </location>
</feature>
<dbReference type="EMBL" id="CAVLEF010000082">
    <property type="protein sequence ID" value="CAK1550529.1"/>
    <property type="molecule type" value="Genomic_DNA"/>
</dbReference>
<feature type="compositionally biased region" description="Basic and acidic residues" evidence="8">
    <location>
        <begin position="1"/>
        <end position="10"/>
    </location>
</feature>
<evidence type="ECO:0000256" key="6">
    <source>
        <dbReference type="ARBA" id="ARBA00022833"/>
    </source>
</evidence>
<evidence type="ECO:0000256" key="1">
    <source>
        <dbReference type="ARBA" id="ARBA00004414"/>
    </source>
</evidence>
<gene>
    <name evidence="11" type="ORF">LNINA_LOCUS9752</name>
</gene>
<comment type="similarity">
    <text evidence="4">Belongs to the CDIP1/LITAF family.</text>
</comment>
<keyword evidence="9" id="KW-0812">Transmembrane</keyword>
<keyword evidence="7 9" id="KW-0472">Membrane</keyword>
<feature type="region of interest" description="Disordered" evidence="8">
    <location>
        <begin position="1"/>
        <end position="28"/>
    </location>
</feature>
<feature type="compositionally biased region" description="Polar residues" evidence="8">
    <location>
        <begin position="11"/>
        <end position="21"/>
    </location>
</feature>
<sequence>MYIPDGDRSVNSEQVISSSKSADPPPPYTAVDPLRDQNVVTNQPVIHQTIIVQQCLKDEPVLIDCPSCHKRCMTKVEYANSRKTHMLAGFLCGLTMWCSLCCLAAIPYLLRTCKKPEHYCSNCNYYLGSASKF</sequence>
<dbReference type="Proteomes" id="UP001497472">
    <property type="component" value="Unassembled WGS sequence"/>
</dbReference>
<dbReference type="GO" id="GO:0031902">
    <property type="term" value="C:late endosome membrane"/>
    <property type="evidence" value="ECO:0007669"/>
    <property type="project" value="UniProtKB-SubCell"/>
</dbReference>
<dbReference type="PROSITE" id="PS51837">
    <property type="entry name" value="LITAF"/>
    <property type="match status" value="1"/>
</dbReference>
<evidence type="ECO:0000256" key="2">
    <source>
        <dbReference type="ARBA" id="ARBA00004481"/>
    </source>
</evidence>
<comment type="subcellular location">
    <subcellularLocation>
        <location evidence="2">Endosome membrane</location>
        <topology evidence="2">Peripheral membrane protein</topology>
    </subcellularLocation>
    <subcellularLocation>
        <location evidence="1">Late endosome membrane</location>
    </subcellularLocation>
    <subcellularLocation>
        <location evidence="3">Lysosome membrane</location>
        <topology evidence="3">Peripheral membrane protein</topology>
        <orientation evidence="3">Cytoplasmic side</orientation>
    </subcellularLocation>
</comment>
<organism evidence="11 12">
    <name type="scientific">Leptosia nina</name>
    <dbReference type="NCBI Taxonomy" id="320188"/>
    <lineage>
        <taxon>Eukaryota</taxon>
        <taxon>Metazoa</taxon>
        <taxon>Ecdysozoa</taxon>
        <taxon>Arthropoda</taxon>
        <taxon>Hexapoda</taxon>
        <taxon>Insecta</taxon>
        <taxon>Pterygota</taxon>
        <taxon>Neoptera</taxon>
        <taxon>Endopterygota</taxon>
        <taxon>Lepidoptera</taxon>
        <taxon>Glossata</taxon>
        <taxon>Ditrysia</taxon>
        <taxon>Papilionoidea</taxon>
        <taxon>Pieridae</taxon>
        <taxon>Pierinae</taxon>
        <taxon>Leptosia</taxon>
    </lineage>
</organism>
<evidence type="ECO:0000259" key="10">
    <source>
        <dbReference type="PROSITE" id="PS51837"/>
    </source>
</evidence>
<dbReference type="GO" id="GO:0008270">
    <property type="term" value="F:zinc ion binding"/>
    <property type="evidence" value="ECO:0007669"/>
    <property type="project" value="TreeGrafter"/>
</dbReference>
<evidence type="ECO:0000256" key="9">
    <source>
        <dbReference type="SAM" id="Phobius"/>
    </source>
</evidence>
<keyword evidence="6" id="KW-0862">Zinc</keyword>
<keyword evidence="5" id="KW-0479">Metal-binding</keyword>
<reference evidence="11 12" key="1">
    <citation type="submission" date="2023-11" db="EMBL/GenBank/DDBJ databases">
        <authorList>
            <person name="Okamura Y."/>
        </authorList>
    </citation>
    <scope>NUCLEOTIDE SEQUENCE [LARGE SCALE GENOMIC DNA]</scope>
</reference>
<accession>A0AAV1JQN0</accession>
<dbReference type="InterPro" id="IPR006629">
    <property type="entry name" value="LITAF"/>
</dbReference>
<dbReference type="Pfam" id="PF10601">
    <property type="entry name" value="zf-LITAF-like"/>
    <property type="match status" value="1"/>
</dbReference>